<evidence type="ECO:0000313" key="1">
    <source>
        <dbReference type="EMBL" id="CAG8622769.1"/>
    </source>
</evidence>
<sequence length="161" mass="18388">MLTAEHVVIESHLDRSNDNNADLYDSDISNDNKNPMSPINDNILENKSTHSNFKLSGFAVKKEVMHKEEQKFKEADIIKKSYLKLNQPIDANDNLHYTYFNLIIDCTFADLNTEKNSIAFEIAVALNYLDSSKGISIVLSEVAECINHIFEKIQVLEHEEL</sequence>
<proteinExistence type="predicted"/>
<name>A0A9N9GSE4_9GLOM</name>
<keyword evidence="2" id="KW-1185">Reference proteome</keyword>
<comment type="caution">
    <text evidence="1">The sequence shown here is derived from an EMBL/GenBank/DDBJ whole genome shotgun (WGS) entry which is preliminary data.</text>
</comment>
<gene>
    <name evidence="1" type="ORF">CPELLU_LOCUS8005</name>
</gene>
<reference evidence="1" key="1">
    <citation type="submission" date="2021-06" db="EMBL/GenBank/DDBJ databases">
        <authorList>
            <person name="Kallberg Y."/>
            <person name="Tangrot J."/>
            <person name="Rosling A."/>
        </authorList>
    </citation>
    <scope>NUCLEOTIDE SEQUENCE</scope>
    <source>
        <strain evidence="1">FL966</strain>
    </source>
</reference>
<dbReference type="AlphaFoldDB" id="A0A9N9GSE4"/>
<accession>A0A9N9GSE4</accession>
<dbReference type="OrthoDB" id="2362532at2759"/>
<evidence type="ECO:0000313" key="2">
    <source>
        <dbReference type="Proteomes" id="UP000789759"/>
    </source>
</evidence>
<organism evidence="1 2">
    <name type="scientific">Cetraspora pellucida</name>
    <dbReference type="NCBI Taxonomy" id="1433469"/>
    <lineage>
        <taxon>Eukaryota</taxon>
        <taxon>Fungi</taxon>
        <taxon>Fungi incertae sedis</taxon>
        <taxon>Mucoromycota</taxon>
        <taxon>Glomeromycotina</taxon>
        <taxon>Glomeromycetes</taxon>
        <taxon>Diversisporales</taxon>
        <taxon>Gigasporaceae</taxon>
        <taxon>Cetraspora</taxon>
    </lineage>
</organism>
<dbReference type="EMBL" id="CAJVQA010005542">
    <property type="protein sequence ID" value="CAG8622769.1"/>
    <property type="molecule type" value="Genomic_DNA"/>
</dbReference>
<dbReference type="Proteomes" id="UP000789759">
    <property type="component" value="Unassembled WGS sequence"/>
</dbReference>
<protein>
    <submittedName>
        <fullName evidence="1">944_t:CDS:1</fullName>
    </submittedName>
</protein>